<dbReference type="Proteomes" id="UP000005149">
    <property type="component" value="Unassembled WGS sequence"/>
</dbReference>
<name>K1JSA2_9GAMM</name>
<accession>K1JSA2</accession>
<dbReference type="Pfam" id="PF10592">
    <property type="entry name" value="AIPR"/>
    <property type="match status" value="1"/>
</dbReference>
<dbReference type="InterPro" id="IPR018891">
    <property type="entry name" value="AIPR_C"/>
</dbReference>
<gene>
    <name evidence="3" type="ORF">HMPREF1171_00715</name>
</gene>
<dbReference type="PATRIC" id="fig|1073377.4.peg.734"/>
<evidence type="ECO:0000259" key="1">
    <source>
        <dbReference type="Pfam" id="PF10592"/>
    </source>
</evidence>
<evidence type="ECO:0008006" key="5">
    <source>
        <dbReference type="Google" id="ProtNLM"/>
    </source>
</evidence>
<dbReference type="AlphaFoldDB" id="K1JSA2"/>
<dbReference type="Pfam" id="PF22879">
    <property type="entry name" value="AIPR_N"/>
    <property type="match status" value="1"/>
</dbReference>
<evidence type="ECO:0000313" key="4">
    <source>
        <dbReference type="Proteomes" id="UP000005149"/>
    </source>
</evidence>
<keyword evidence="4" id="KW-1185">Reference proteome</keyword>
<dbReference type="InterPro" id="IPR055101">
    <property type="entry name" value="AIPR_N"/>
</dbReference>
<feature type="domain" description="Abortive infection phage resistance protein N-terminal" evidence="2">
    <location>
        <begin position="31"/>
        <end position="178"/>
    </location>
</feature>
<organism evidence="3 4">
    <name type="scientific">Aeromonas dhakensis</name>
    <dbReference type="NCBI Taxonomy" id="196024"/>
    <lineage>
        <taxon>Bacteria</taxon>
        <taxon>Pseudomonadati</taxon>
        <taxon>Pseudomonadota</taxon>
        <taxon>Gammaproteobacteria</taxon>
        <taxon>Aeromonadales</taxon>
        <taxon>Aeromonadaceae</taxon>
        <taxon>Aeromonas</taxon>
    </lineage>
</organism>
<dbReference type="HOGENOM" id="CLU_019647_0_0_6"/>
<evidence type="ECO:0000259" key="2">
    <source>
        <dbReference type="Pfam" id="PF22879"/>
    </source>
</evidence>
<reference evidence="3 4" key="1">
    <citation type="submission" date="2012-06" db="EMBL/GenBank/DDBJ databases">
        <title>The Genome Sequence of Aeromonas hydrophila SSU.</title>
        <authorList>
            <consortium name="The Broad Institute Genome Sequencing Platform"/>
            <person name="Earl A."/>
            <person name="Ward D."/>
            <person name="Feldgarden M."/>
            <person name="Gevers D."/>
            <person name="Chopra A."/>
            <person name="Walker B."/>
            <person name="Young S.K."/>
            <person name="Zeng Q."/>
            <person name="Gargeya S."/>
            <person name="Fitzgerald M."/>
            <person name="Haas B."/>
            <person name="Abouelleil A."/>
            <person name="Alvarado L."/>
            <person name="Arachchi H.M."/>
            <person name="Berlin A.M."/>
            <person name="Chapman S.B."/>
            <person name="Goldberg J."/>
            <person name="Griggs A."/>
            <person name="Gujja S."/>
            <person name="Hansen M."/>
            <person name="Howarth C."/>
            <person name="Imamovic A."/>
            <person name="Larimer J."/>
            <person name="McCowan C."/>
            <person name="Montmayeur A."/>
            <person name="Murphy C."/>
            <person name="Neiman D."/>
            <person name="Pearson M."/>
            <person name="Priest M."/>
            <person name="Roberts A."/>
            <person name="Saif S."/>
            <person name="Shea T."/>
            <person name="Sisk P."/>
            <person name="Sykes S."/>
            <person name="Wortman J."/>
            <person name="Nusbaum C."/>
            <person name="Birren B."/>
        </authorList>
    </citation>
    <scope>NUCLEOTIDE SEQUENCE [LARGE SCALE GENOMIC DNA]</scope>
    <source>
        <strain evidence="3 4">SSU</strain>
    </source>
</reference>
<feature type="domain" description="Abortive phage infection protein C-terminal" evidence="1">
    <location>
        <begin position="237"/>
        <end position="557"/>
    </location>
</feature>
<dbReference type="EMBL" id="AGWR01000006">
    <property type="protein sequence ID" value="EKB29503.1"/>
    <property type="molecule type" value="Genomic_DNA"/>
</dbReference>
<protein>
    <recommendedName>
        <fullName evidence="5">AIPR family protein</fullName>
    </recommendedName>
</protein>
<dbReference type="RefSeq" id="WP_005299482.1">
    <property type="nucleotide sequence ID" value="NZ_AP027936.1"/>
</dbReference>
<proteinExistence type="predicted"/>
<comment type="caution">
    <text evidence="3">The sequence shown here is derived from an EMBL/GenBank/DDBJ whole genome shotgun (WGS) entry which is preliminary data.</text>
</comment>
<sequence length="693" mass="78951">MEQTGEEFFHDFRQELLVGAEANGRFMLDEFMEAVAVELVETGFTEGFELCYYRAQRGMRVDGFWFNDEGVLDLFIADFDSRNELATLNKADVVATFKRVSNFFEASAKKCLASELEVTSPAYGLAKQIEDRKSTLRQVNLILFSERTLSEKIQALPDAEIIGIPAVHHIWDISRLHRQRSSRNHKEALDLDFTQMFGNGIPSLPAHLGTDTYQSHLMVMPADVLATLYEKFGARLLEQNVRTFLQARGNVNKGIRATILNEPNMFFAYNNGITATAQEVETAMTASGPVITRVVDLQIVNGGQTTASLFHTRKRDKADLSQIFVQMKLSVINSLQSEVVVPKISEYANTQNKVNAADFFSNHPFHVRMEEFSRRIWAPAQQGMQRETRWFYERARGQYADAQSKLTTVEQRRFKGEHPKQQMFTKTDLAKFENVWDDHPKWVNLGSQKNFARYAVRIGGEWDKSSDEFNEFYFKRSIARALMFRATERIVSTQSWYNGGYRANIVAYTLALLGEITKIRNKNIDFLDIWNMQKVSPALENAIAIVSKAVNDDVISPPQGISNISEWCKKDACWARIQDSAESVANNLSAEFYERLLSLDEQSANMRSAKQTQRMDNGIEAQKKVLSVPSVEWRRLHQLLNEKGLLTPKQDSILRVAMQIPSKFPTEKQSLVLLEILENGSLEGITVHDNVNV</sequence>
<evidence type="ECO:0000313" key="3">
    <source>
        <dbReference type="EMBL" id="EKB29503.1"/>
    </source>
</evidence>